<dbReference type="Pfam" id="PF01810">
    <property type="entry name" value="LysE"/>
    <property type="match status" value="1"/>
</dbReference>
<feature type="transmembrane region" description="Helical" evidence="6">
    <location>
        <begin position="73"/>
        <end position="96"/>
    </location>
</feature>
<evidence type="ECO:0000313" key="7">
    <source>
        <dbReference type="EMBL" id="QWW81777.1"/>
    </source>
</evidence>
<evidence type="ECO:0000256" key="2">
    <source>
        <dbReference type="ARBA" id="ARBA00022475"/>
    </source>
</evidence>
<feature type="transmembrane region" description="Helical" evidence="6">
    <location>
        <begin position="119"/>
        <end position="138"/>
    </location>
</feature>
<feature type="transmembrane region" description="Helical" evidence="6">
    <location>
        <begin position="46"/>
        <end position="67"/>
    </location>
</feature>
<reference evidence="7 8" key="1">
    <citation type="submission" date="2021-06" db="EMBL/GenBank/DDBJ databases">
        <title>Leclercia pneumoniae sp. nov.</title>
        <authorList>
            <person name="Hoenemann M."/>
            <person name="Viehweger A."/>
            <person name="Dietze N."/>
        </authorList>
    </citation>
    <scope>NUCLEOTIDE SEQUENCE [LARGE SCALE GENOMIC DNA]</scope>
    <source>
        <strain evidence="8">49125</strain>
    </source>
</reference>
<keyword evidence="5 6" id="KW-0472">Membrane</keyword>
<feature type="transmembrane region" description="Helical" evidence="6">
    <location>
        <begin position="194"/>
        <end position="214"/>
    </location>
</feature>
<protein>
    <submittedName>
        <fullName evidence="7">LysE family transporter</fullName>
    </submittedName>
</protein>
<proteinExistence type="predicted"/>
<keyword evidence="3 6" id="KW-0812">Transmembrane</keyword>
<keyword evidence="4 6" id="KW-1133">Transmembrane helix</keyword>
<organism evidence="7 8">
    <name type="scientific">Leclercia pneumoniae</name>
    <dbReference type="NCBI Taxonomy" id="2815358"/>
    <lineage>
        <taxon>Bacteria</taxon>
        <taxon>Pseudomonadati</taxon>
        <taxon>Pseudomonadota</taxon>
        <taxon>Gammaproteobacteria</taxon>
        <taxon>Enterobacterales</taxon>
        <taxon>Enterobacteriaceae</taxon>
        <taxon>Leclercia</taxon>
    </lineage>
</organism>
<keyword evidence="2" id="KW-1003">Cell membrane</keyword>
<dbReference type="InterPro" id="IPR001123">
    <property type="entry name" value="LeuE-type"/>
</dbReference>
<gene>
    <name evidence="7" type="ORF">KQ929_17960</name>
</gene>
<comment type="subcellular location">
    <subcellularLocation>
        <location evidence="1">Cell membrane</location>
        <topology evidence="1">Multi-pass membrane protein</topology>
    </subcellularLocation>
</comment>
<feature type="transmembrane region" description="Helical" evidence="6">
    <location>
        <begin position="12"/>
        <end position="34"/>
    </location>
</feature>
<dbReference type="PANTHER" id="PTHR30086:SF17">
    <property type="entry name" value="LYSE FAMILY TRANSLOCATOR"/>
    <property type="match status" value="1"/>
</dbReference>
<evidence type="ECO:0000256" key="4">
    <source>
        <dbReference type="ARBA" id="ARBA00022989"/>
    </source>
</evidence>
<accession>A0ABX8JZU9</accession>
<sequence length="220" mass="23939">MELLSTLFPSAFLALALAHFVALLSPGPDFFLLIGFAARHRLRGSAGLCVGIAAGNGLYILLVILGSHALRQFTLLFTLIELLGALYLLWLGWLLVRSPARPLRLSGTAQRYPSWRRQLLLGLGSALLNPKNALFYLALMTALLGPDVTLVQQSVSGIWMVMVVLTWDLALVSCLALPAVQARLCNNVWKIERTAGAILLLFGAGIIVRFLHLLPASLYP</sequence>
<dbReference type="EMBL" id="CP076838">
    <property type="protein sequence ID" value="QWW81777.1"/>
    <property type="molecule type" value="Genomic_DNA"/>
</dbReference>
<evidence type="ECO:0000256" key="1">
    <source>
        <dbReference type="ARBA" id="ARBA00004651"/>
    </source>
</evidence>
<feature type="transmembrane region" description="Helical" evidence="6">
    <location>
        <begin position="158"/>
        <end position="182"/>
    </location>
</feature>
<evidence type="ECO:0000313" key="8">
    <source>
        <dbReference type="Proteomes" id="UP000683497"/>
    </source>
</evidence>
<keyword evidence="8" id="KW-1185">Reference proteome</keyword>
<evidence type="ECO:0000256" key="3">
    <source>
        <dbReference type="ARBA" id="ARBA00022692"/>
    </source>
</evidence>
<evidence type="ECO:0000256" key="5">
    <source>
        <dbReference type="ARBA" id="ARBA00023136"/>
    </source>
</evidence>
<dbReference type="PANTHER" id="PTHR30086">
    <property type="entry name" value="ARGININE EXPORTER PROTEIN ARGO"/>
    <property type="match status" value="1"/>
</dbReference>
<name>A0ABX8JZU9_9ENTR</name>
<evidence type="ECO:0000256" key="6">
    <source>
        <dbReference type="SAM" id="Phobius"/>
    </source>
</evidence>
<dbReference type="Proteomes" id="UP000683497">
    <property type="component" value="Chromosome"/>
</dbReference>